<comment type="similarity">
    <text evidence="5">Belongs to the CheB family.</text>
</comment>
<dbReference type="PANTHER" id="PTHR42872:SF6">
    <property type="entry name" value="PROTEIN-GLUTAMATE METHYLESTERASE_PROTEIN-GLUTAMINE GLUTAMINASE"/>
    <property type="match status" value="1"/>
</dbReference>
<dbReference type="GO" id="GO:0008984">
    <property type="term" value="F:protein-glutamate methylesterase activity"/>
    <property type="evidence" value="ECO:0007669"/>
    <property type="project" value="UniProtKB-UniRule"/>
</dbReference>
<sequence length="347" mass="37358">MIKVLVIDDSPLIRGILTEVLQQARDITVVGCAEDPYQAREMIKTLNPDVLTLDIEMPKMDGLSFLRNLMRLRPMPVVMISTLTQQGSPATLEALEVGAIDFIAKPTVNVADQLQAYAYLLQEKIRVASQARIRAFKSTASAPSSVHGESEQYDRNAIIAIGASTGGTEAIKEVLMTFPKHAPPTVITQHIPPVFSASFAQRMDRCCTVKVKEAEHGDVLGPGQVFIAPGDKHLKIVKRGSVAMCELDDTAPVNRHKPAVDVLFDSLVPIAKSVTAVLLTGMGSDGAKGMLKLRQSGAKTAAQDEKSCVVWGMPRAAVQLDAAQKVVPLSKVTETLLASVTKPCRKA</sequence>
<evidence type="ECO:0000259" key="8">
    <source>
        <dbReference type="PROSITE" id="PS50110"/>
    </source>
</evidence>
<evidence type="ECO:0000259" key="9">
    <source>
        <dbReference type="PROSITE" id="PS50122"/>
    </source>
</evidence>
<dbReference type="InterPro" id="IPR001789">
    <property type="entry name" value="Sig_transdc_resp-reg_receiver"/>
</dbReference>
<dbReference type="Gene3D" id="3.40.50.180">
    <property type="entry name" value="Methylesterase CheB, C-terminal domain"/>
    <property type="match status" value="1"/>
</dbReference>
<evidence type="ECO:0000256" key="2">
    <source>
        <dbReference type="ARBA" id="ARBA00022500"/>
    </source>
</evidence>
<dbReference type="PROSITE" id="PS50110">
    <property type="entry name" value="RESPONSE_REGULATORY"/>
    <property type="match status" value="1"/>
</dbReference>
<dbReference type="InterPro" id="IPR011006">
    <property type="entry name" value="CheY-like_superfamily"/>
</dbReference>
<comment type="catalytic activity">
    <reaction evidence="4 5">
        <text>[protein]-L-glutamate 5-O-methyl ester + H2O = L-glutamyl-[protein] + methanol + H(+)</text>
        <dbReference type="Rhea" id="RHEA:23236"/>
        <dbReference type="Rhea" id="RHEA-COMP:10208"/>
        <dbReference type="Rhea" id="RHEA-COMP:10311"/>
        <dbReference type="ChEBI" id="CHEBI:15377"/>
        <dbReference type="ChEBI" id="CHEBI:15378"/>
        <dbReference type="ChEBI" id="CHEBI:17790"/>
        <dbReference type="ChEBI" id="CHEBI:29973"/>
        <dbReference type="ChEBI" id="CHEBI:82795"/>
        <dbReference type="EC" id="3.1.1.61"/>
    </reaction>
</comment>
<feature type="domain" description="CheB-type methylesterase" evidence="9">
    <location>
        <begin position="152"/>
        <end position="343"/>
    </location>
</feature>
<keyword evidence="5 7" id="KW-0597">Phosphoprotein</keyword>
<gene>
    <name evidence="5 10" type="primary">cheB</name>
    <name evidence="10" type="ORF">PCIT_a3588</name>
</gene>
<keyword evidence="2 5" id="KW-0145">Chemotaxis</keyword>
<evidence type="ECO:0000313" key="10">
    <source>
        <dbReference type="EMBL" id="KAF7769044.1"/>
    </source>
</evidence>
<name>A0AAD4AH53_9GAMM</name>
<comment type="catalytic activity">
    <reaction evidence="5">
        <text>L-glutaminyl-[protein] + H2O = L-glutamyl-[protein] + NH4(+)</text>
        <dbReference type="Rhea" id="RHEA:16441"/>
        <dbReference type="Rhea" id="RHEA-COMP:10207"/>
        <dbReference type="Rhea" id="RHEA-COMP:10208"/>
        <dbReference type="ChEBI" id="CHEBI:15377"/>
        <dbReference type="ChEBI" id="CHEBI:28938"/>
        <dbReference type="ChEBI" id="CHEBI:29973"/>
        <dbReference type="ChEBI" id="CHEBI:30011"/>
        <dbReference type="EC" id="3.5.1.44"/>
    </reaction>
</comment>
<comment type="function">
    <text evidence="5">Involved in chemotaxis. Part of a chemotaxis signal transduction system that modulates chemotaxis in response to various stimuli. Catalyzes the demethylation of specific methylglutamate residues introduced into the chemoreceptors (methyl-accepting chemotaxis proteins or MCP) by CheR. Also mediates the irreversible deamidation of specific glutamine residues to glutamic acid.</text>
</comment>
<dbReference type="SMART" id="SM00448">
    <property type="entry name" value="REC"/>
    <property type="match status" value="1"/>
</dbReference>
<dbReference type="RefSeq" id="WP_010366375.1">
    <property type="nucleotide sequence ID" value="NZ_AHBZ03000022.1"/>
</dbReference>
<dbReference type="Proteomes" id="UP000016487">
    <property type="component" value="Unassembled WGS sequence"/>
</dbReference>
<dbReference type="EC" id="3.1.1.61" evidence="5"/>
<reference evidence="10" key="1">
    <citation type="journal article" date="2012" name="J. Bacteriol.">
        <title>Genome sequences of type strains of seven species of the marine bacterium Pseudoalteromonas.</title>
        <authorList>
            <person name="Xie B.B."/>
            <person name="Shu Y.L."/>
            <person name="Qin Q.L."/>
            <person name="Rong J.C."/>
            <person name="Zhang X.Y."/>
            <person name="Chen X.L."/>
            <person name="Shi M."/>
            <person name="He H.L."/>
            <person name="Zhou B.C."/>
            <person name="Zhang Y.Z."/>
        </authorList>
    </citation>
    <scope>NUCLEOTIDE SEQUENCE</scope>
    <source>
        <strain evidence="10">DSM 8771</strain>
    </source>
</reference>
<dbReference type="Pfam" id="PF00072">
    <property type="entry name" value="Response_reg"/>
    <property type="match status" value="1"/>
</dbReference>
<proteinExistence type="inferred from homology"/>
<evidence type="ECO:0000256" key="7">
    <source>
        <dbReference type="PROSITE-ProRule" id="PRU00169"/>
    </source>
</evidence>
<dbReference type="GO" id="GO:0050568">
    <property type="term" value="F:protein-glutamine glutaminase activity"/>
    <property type="evidence" value="ECO:0007669"/>
    <property type="project" value="UniProtKB-UniRule"/>
</dbReference>
<dbReference type="NCBIfam" id="NF001965">
    <property type="entry name" value="PRK00742.1"/>
    <property type="match status" value="1"/>
</dbReference>
<dbReference type="EMBL" id="AHBZ03000022">
    <property type="protein sequence ID" value="KAF7769044.1"/>
    <property type="molecule type" value="Genomic_DNA"/>
</dbReference>
<comment type="PTM">
    <text evidence="5">Phosphorylated by CheA. Phosphorylation of the N-terminal regulatory domain activates the methylesterase activity.</text>
</comment>
<dbReference type="CDD" id="cd17541">
    <property type="entry name" value="REC_CheB-like"/>
    <property type="match status" value="1"/>
</dbReference>
<feature type="active site" evidence="5 6">
    <location>
        <position position="285"/>
    </location>
</feature>
<dbReference type="PANTHER" id="PTHR42872">
    <property type="entry name" value="PROTEIN-GLUTAMATE METHYLESTERASE/PROTEIN-GLUTAMINE GLUTAMINASE"/>
    <property type="match status" value="1"/>
</dbReference>
<evidence type="ECO:0000256" key="6">
    <source>
        <dbReference type="PROSITE-ProRule" id="PRU00050"/>
    </source>
</evidence>
<dbReference type="NCBIfam" id="NF009206">
    <property type="entry name" value="PRK12555.1"/>
    <property type="match status" value="1"/>
</dbReference>
<evidence type="ECO:0000256" key="5">
    <source>
        <dbReference type="HAMAP-Rule" id="MF_00099"/>
    </source>
</evidence>
<dbReference type="InterPro" id="IPR035909">
    <property type="entry name" value="CheB_C"/>
</dbReference>
<evidence type="ECO:0000256" key="1">
    <source>
        <dbReference type="ARBA" id="ARBA00022490"/>
    </source>
</evidence>
<dbReference type="SUPFAM" id="SSF52172">
    <property type="entry name" value="CheY-like"/>
    <property type="match status" value="1"/>
</dbReference>
<dbReference type="InterPro" id="IPR008248">
    <property type="entry name" value="CheB-like"/>
</dbReference>
<dbReference type="GO" id="GO:0005737">
    <property type="term" value="C:cytoplasm"/>
    <property type="evidence" value="ECO:0007669"/>
    <property type="project" value="UniProtKB-SubCell"/>
</dbReference>
<dbReference type="EC" id="3.5.1.44" evidence="5"/>
<dbReference type="InterPro" id="IPR000673">
    <property type="entry name" value="Sig_transdc_resp-reg_Me-estase"/>
</dbReference>
<dbReference type="GO" id="GO:0000156">
    <property type="term" value="F:phosphorelay response regulator activity"/>
    <property type="evidence" value="ECO:0007669"/>
    <property type="project" value="InterPro"/>
</dbReference>
<feature type="modified residue" description="4-aspartylphosphate" evidence="5 7">
    <location>
        <position position="54"/>
    </location>
</feature>
<evidence type="ECO:0000256" key="4">
    <source>
        <dbReference type="ARBA" id="ARBA00048267"/>
    </source>
</evidence>
<feature type="active site" evidence="5 6">
    <location>
        <position position="164"/>
    </location>
</feature>
<feature type="active site" evidence="5 6">
    <location>
        <position position="190"/>
    </location>
</feature>
<dbReference type="AlphaFoldDB" id="A0AAD4AH53"/>
<dbReference type="GO" id="GO:0006935">
    <property type="term" value="P:chemotaxis"/>
    <property type="evidence" value="ECO:0007669"/>
    <property type="project" value="UniProtKB-UniRule"/>
</dbReference>
<comment type="domain">
    <text evidence="5">Contains a C-terminal catalytic domain, and an N-terminal region which modulates catalytic activity.</text>
</comment>
<protein>
    <recommendedName>
        <fullName evidence="5">Protein-glutamate methylesterase/protein-glutamine glutaminase</fullName>
        <ecNumber evidence="5">3.1.1.61</ecNumber>
        <ecNumber evidence="5">3.5.1.44</ecNumber>
    </recommendedName>
</protein>
<evidence type="ECO:0000313" key="11">
    <source>
        <dbReference type="Proteomes" id="UP000016487"/>
    </source>
</evidence>
<dbReference type="CDD" id="cd16432">
    <property type="entry name" value="CheB_Rec"/>
    <property type="match status" value="1"/>
</dbReference>
<dbReference type="HAMAP" id="MF_00099">
    <property type="entry name" value="CheB_chemtxs"/>
    <property type="match status" value="1"/>
</dbReference>
<feature type="domain" description="Response regulatory" evidence="8">
    <location>
        <begin position="3"/>
        <end position="120"/>
    </location>
</feature>
<keyword evidence="1 5" id="KW-0963">Cytoplasm</keyword>
<evidence type="ECO:0000256" key="3">
    <source>
        <dbReference type="ARBA" id="ARBA00022801"/>
    </source>
</evidence>
<dbReference type="PIRSF" id="PIRSF000876">
    <property type="entry name" value="RR_chemtxs_CheB"/>
    <property type="match status" value="1"/>
</dbReference>
<dbReference type="SUPFAM" id="SSF52738">
    <property type="entry name" value="Methylesterase CheB, C-terminal domain"/>
    <property type="match status" value="1"/>
</dbReference>
<keyword evidence="3 5" id="KW-0378">Hydrolase</keyword>
<reference evidence="10" key="2">
    <citation type="submission" date="2015-03" db="EMBL/GenBank/DDBJ databases">
        <title>Genome sequence of Pseudoalteromonas citrea.</title>
        <authorList>
            <person name="Xie B.-B."/>
            <person name="Rong J.-C."/>
            <person name="Qin Q.-L."/>
            <person name="Zhang Y.-Z."/>
        </authorList>
    </citation>
    <scope>NUCLEOTIDE SEQUENCE</scope>
    <source>
        <strain evidence="10">DSM 8771</strain>
    </source>
</reference>
<dbReference type="PROSITE" id="PS50122">
    <property type="entry name" value="CHEB"/>
    <property type="match status" value="1"/>
</dbReference>
<accession>A0AAD4AH53</accession>
<dbReference type="Pfam" id="PF01339">
    <property type="entry name" value="CheB_methylest"/>
    <property type="match status" value="1"/>
</dbReference>
<organism evidence="10 11">
    <name type="scientific">Pseudoalteromonas citrea</name>
    <dbReference type="NCBI Taxonomy" id="43655"/>
    <lineage>
        <taxon>Bacteria</taxon>
        <taxon>Pseudomonadati</taxon>
        <taxon>Pseudomonadota</taxon>
        <taxon>Gammaproteobacteria</taxon>
        <taxon>Alteromonadales</taxon>
        <taxon>Pseudoalteromonadaceae</taxon>
        <taxon>Pseudoalteromonas</taxon>
    </lineage>
</organism>
<dbReference type="Gene3D" id="3.40.50.2300">
    <property type="match status" value="1"/>
</dbReference>
<comment type="caution">
    <text evidence="10">The sequence shown here is derived from an EMBL/GenBank/DDBJ whole genome shotgun (WGS) entry which is preliminary data.</text>
</comment>
<comment type="subcellular location">
    <subcellularLocation>
        <location evidence="5">Cytoplasm</location>
    </subcellularLocation>
</comment>